<evidence type="ECO:0000313" key="10">
    <source>
        <dbReference type="Proteomes" id="UP001597116"/>
    </source>
</evidence>
<dbReference type="Proteomes" id="UP001597116">
    <property type="component" value="Unassembled WGS sequence"/>
</dbReference>
<evidence type="ECO:0000313" key="9">
    <source>
        <dbReference type="EMBL" id="MFD1144149.1"/>
    </source>
</evidence>
<feature type="chain" id="PRO_5046872818" evidence="8">
    <location>
        <begin position="32"/>
        <end position="472"/>
    </location>
</feature>
<sequence>MFNNTRMTPHFLPSKPFLLLLLTGLLGSVMAQTPHDFSLNEAIRFATQQNLNVKNTQLDALSAEARIKEVKGLALPQINVGASATYNAIIQKFIFPAGGFGAPVDSTSTGGGSSNGDDVTAIPFGVKYQGSVAANVNQLIFDASYKIGLRAAATYRELAQKNIAASKINVAEQVAKAYYGVLVSTERLKLLDLNITRVDTLLRETRAMNSQGFVEKIDIDRLEVQLNNLKTDRQNVKNLVDLSYNLLKFQMGLPINAPIQLTDQIETYSQQDLERAAVLDSAFDYGQRIEFSTLQTQITLADLDYQSIGKQYYPRLTAAATYGHNNGRNNFMDFWTTQWFNSAAITLNLNVPVFDGFQKRYAAQQRKIAIDKARQSGELLKNSIDLQIRQATVTLSNNLQTLQSQKRNMDLAQEVVRVTRIKYKEGVGSNIEVLNAETSFREAQTNYFSSLLDYMITKVDLDKALGKLYTGQ</sequence>
<dbReference type="InterPro" id="IPR003423">
    <property type="entry name" value="OMP_efflux"/>
</dbReference>
<keyword evidence="6" id="KW-0472">Membrane</keyword>
<evidence type="ECO:0000256" key="8">
    <source>
        <dbReference type="SAM" id="SignalP"/>
    </source>
</evidence>
<dbReference type="InterPro" id="IPR051906">
    <property type="entry name" value="TolC-like"/>
</dbReference>
<evidence type="ECO:0000256" key="2">
    <source>
        <dbReference type="ARBA" id="ARBA00007613"/>
    </source>
</evidence>
<gene>
    <name evidence="9" type="ORF">ACFQ4C_23695</name>
</gene>
<evidence type="ECO:0000256" key="7">
    <source>
        <dbReference type="ARBA" id="ARBA00023237"/>
    </source>
</evidence>
<organism evidence="9 10">
    <name type="scientific">Larkinella insperata</name>
    <dbReference type="NCBI Taxonomy" id="332158"/>
    <lineage>
        <taxon>Bacteria</taxon>
        <taxon>Pseudomonadati</taxon>
        <taxon>Bacteroidota</taxon>
        <taxon>Cytophagia</taxon>
        <taxon>Cytophagales</taxon>
        <taxon>Spirosomataceae</taxon>
        <taxon>Larkinella</taxon>
    </lineage>
</organism>
<dbReference type="RefSeq" id="WP_379884956.1">
    <property type="nucleotide sequence ID" value="NZ_JBHTLP010000019.1"/>
</dbReference>
<comment type="similarity">
    <text evidence="2">Belongs to the outer membrane factor (OMF) (TC 1.B.17) family.</text>
</comment>
<keyword evidence="10" id="KW-1185">Reference proteome</keyword>
<reference evidence="10" key="1">
    <citation type="journal article" date="2019" name="Int. J. Syst. Evol. Microbiol.">
        <title>The Global Catalogue of Microorganisms (GCM) 10K type strain sequencing project: providing services to taxonomists for standard genome sequencing and annotation.</title>
        <authorList>
            <consortium name="The Broad Institute Genomics Platform"/>
            <consortium name="The Broad Institute Genome Sequencing Center for Infectious Disease"/>
            <person name="Wu L."/>
            <person name="Ma J."/>
        </authorList>
    </citation>
    <scope>NUCLEOTIDE SEQUENCE [LARGE SCALE GENOMIC DNA]</scope>
    <source>
        <strain evidence="10">CCUG 55608</strain>
    </source>
</reference>
<keyword evidence="4" id="KW-1134">Transmembrane beta strand</keyword>
<dbReference type="Pfam" id="PF02321">
    <property type="entry name" value="OEP"/>
    <property type="match status" value="1"/>
</dbReference>
<evidence type="ECO:0000256" key="1">
    <source>
        <dbReference type="ARBA" id="ARBA00004442"/>
    </source>
</evidence>
<keyword evidence="3" id="KW-0813">Transport</keyword>
<evidence type="ECO:0000256" key="6">
    <source>
        <dbReference type="ARBA" id="ARBA00023136"/>
    </source>
</evidence>
<keyword evidence="7" id="KW-0998">Cell outer membrane</keyword>
<comment type="caution">
    <text evidence="9">The sequence shown here is derived from an EMBL/GenBank/DDBJ whole genome shotgun (WGS) entry which is preliminary data.</text>
</comment>
<evidence type="ECO:0000256" key="5">
    <source>
        <dbReference type="ARBA" id="ARBA00022692"/>
    </source>
</evidence>
<dbReference type="SUPFAM" id="SSF56954">
    <property type="entry name" value="Outer membrane efflux proteins (OEP)"/>
    <property type="match status" value="1"/>
</dbReference>
<dbReference type="PANTHER" id="PTHR30026">
    <property type="entry name" value="OUTER MEMBRANE PROTEIN TOLC"/>
    <property type="match status" value="1"/>
</dbReference>
<keyword evidence="8" id="KW-0732">Signal</keyword>
<dbReference type="PANTHER" id="PTHR30026:SF20">
    <property type="entry name" value="OUTER MEMBRANE PROTEIN TOLC"/>
    <property type="match status" value="1"/>
</dbReference>
<dbReference type="EMBL" id="JBHTLP010000019">
    <property type="protein sequence ID" value="MFD1144149.1"/>
    <property type="molecule type" value="Genomic_DNA"/>
</dbReference>
<feature type="signal peptide" evidence="8">
    <location>
        <begin position="1"/>
        <end position="31"/>
    </location>
</feature>
<dbReference type="Gene3D" id="1.20.1600.10">
    <property type="entry name" value="Outer membrane efflux proteins (OEP)"/>
    <property type="match status" value="1"/>
</dbReference>
<accession>A0ABW3QLG5</accession>
<evidence type="ECO:0000256" key="4">
    <source>
        <dbReference type="ARBA" id="ARBA00022452"/>
    </source>
</evidence>
<proteinExistence type="inferred from homology"/>
<comment type="subcellular location">
    <subcellularLocation>
        <location evidence="1">Cell outer membrane</location>
    </subcellularLocation>
</comment>
<evidence type="ECO:0000256" key="3">
    <source>
        <dbReference type="ARBA" id="ARBA00022448"/>
    </source>
</evidence>
<name>A0ABW3QLG5_9BACT</name>
<protein>
    <submittedName>
        <fullName evidence="9">TolC family protein</fullName>
    </submittedName>
</protein>
<keyword evidence="5" id="KW-0812">Transmembrane</keyword>